<dbReference type="AlphaFoldDB" id="A0A1I7YVR0"/>
<dbReference type="Proteomes" id="UP000095287">
    <property type="component" value="Unplaced"/>
</dbReference>
<organism evidence="1 2">
    <name type="scientific">Steinernema glaseri</name>
    <dbReference type="NCBI Taxonomy" id="37863"/>
    <lineage>
        <taxon>Eukaryota</taxon>
        <taxon>Metazoa</taxon>
        <taxon>Ecdysozoa</taxon>
        <taxon>Nematoda</taxon>
        <taxon>Chromadorea</taxon>
        <taxon>Rhabditida</taxon>
        <taxon>Tylenchina</taxon>
        <taxon>Panagrolaimomorpha</taxon>
        <taxon>Strongyloidoidea</taxon>
        <taxon>Steinernematidae</taxon>
        <taxon>Steinernema</taxon>
    </lineage>
</organism>
<evidence type="ECO:0000313" key="1">
    <source>
        <dbReference type="Proteomes" id="UP000095287"/>
    </source>
</evidence>
<name>A0A1I7YVR0_9BILA</name>
<keyword evidence="1" id="KW-1185">Reference proteome</keyword>
<sequence>MSESSNASGDELQPLDEVLEKWCLENDQKHQAMAQIDDYLFKLKNYVRSEADQSIARKMHRRSLEMERNRLCASSDVHAALKTSQRILQNLKHKKQEESRARMFALMDERDTKNIKRDRNTLLKQKLSAVQDAIKAERVRMKAEAEEAQGFLKSIEAMESRMQSWFPVQVPSV</sequence>
<evidence type="ECO:0000313" key="2">
    <source>
        <dbReference type="WBParaSite" id="L893_g20234.t1"/>
    </source>
</evidence>
<dbReference type="WBParaSite" id="L893_g20234.t1">
    <property type="protein sequence ID" value="L893_g20234.t1"/>
    <property type="gene ID" value="L893_g20234"/>
</dbReference>
<accession>A0A1I7YVR0</accession>
<protein>
    <submittedName>
        <fullName evidence="2">Uncharacterized protein</fullName>
    </submittedName>
</protein>
<proteinExistence type="predicted"/>
<reference evidence="2" key="1">
    <citation type="submission" date="2016-11" db="UniProtKB">
        <authorList>
            <consortium name="WormBaseParasite"/>
        </authorList>
    </citation>
    <scope>IDENTIFICATION</scope>
</reference>